<feature type="non-terminal residue" evidence="1">
    <location>
        <position position="1"/>
    </location>
</feature>
<dbReference type="InterPro" id="IPR023393">
    <property type="entry name" value="START-like_dom_sf"/>
</dbReference>
<dbReference type="Pfam" id="PF06240">
    <property type="entry name" value="COXG"/>
    <property type="match status" value="1"/>
</dbReference>
<proteinExistence type="predicted"/>
<gene>
    <name evidence="1" type="ORF">CH341_30240</name>
</gene>
<keyword evidence="2" id="KW-1185">Reference proteome</keyword>
<name>A0A327KG31_9BRAD</name>
<accession>A0A327KG31</accession>
<dbReference type="Gene3D" id="3.30.530.20">
    <property type="match status" value="1"/>
</dbReference>
<dbReference type="RefSeq" id="WP_170149878.1">
    <property type="nucleotide sequence ID" value="NZ_NPEX01000484.1"/>
</dbReference>
<evidence type="ECO:0000313" key="1">
    <source>
        <dbReference type="EMBL" id="RAI36603.1"/>
    </source>
</evidence>
<sequence length="209" mass="21480">ASAAPPAEAGPLGLGGATPTLTLAQSFTVTQPPDAVWRMLTDVGAVVPCIPGASITGMAGDRIAGRMTVKLGPVTAAFDGDARVTRDEAARRGTIAGTGRDRLTRSRVDAEATYTVVAAAEGTRVDILVRALLSGPFAQMGRSGLVEDLAGRLTRMFAGNLARLMAQDPASRAAPPPAGEALSAGALLRAVLRARLVSMLDRVRGALRR</sequence>
<dbReference type="EMBL" id="NPEX01000484">
    <property type="protein sequence ID" value="RAI36603.1"/>
    <property type="molecule type" value="Genomic_DNA"/>
</dbReference>
<evidence type="ECO:0000313" key="2">
    <source>
        <dbReference type="Proteomes" id="UP000249130"/>
    </source>
</evidence>
<dbReference type="CDD" id="cd07823">
    <property type="entry name" value="SRPBCC_5"/>
    <property type="match status" value="1"/>
</dbReference>
<comment type="caution">
    <text evidence="1">The sequence shown here is derived from an EMBL/GenBank/DDBJ whole genome shotgun (WGS) entry which is preliminary data.</text>
</comment>
<dbReference type="Proteomes" id="UP000249130">
    <property type="component" value="Unassembled WGS sequence"/>
</dbReference>
<dbReference type="InterPro" id="IPR010419">
    <property type="entry name" value="CO_DH_gsu"/>
</dbReference>
<reference evidence="1 2" key="1">
    <citation type="submission" date="2017-07" db="EMBL/GenBank/DDBJ databases">
        <title>Draft Genome Sequences of Select Purple Nonsulfur Bacteria.</title>
        <authorList>
            <person name="Lasarre B."/>
            <person name="Mckinlay J.B."/>
        </authorList>
    </citation>
    <scope>NUCLEOTIDE SEQUENCE [LARGE SCALE GENOMIC DNA]</scope>
    <source>
        <strain evidence="1 2">DSM 5909</strain>
    </source>
</reference>
<dbReference type="PANTHER" id="PTHR38588">
    <property type="entry name" value="BLL0334 PROTEIN"/>
    <property type="match status" value="1"/>
</dbReference>
<dbReference type="SUPFAM" id="SSF55961">
    <property type="entry name" value="Bet v1-like"/>
    <property type="match status" value="1"/>
</dbReference>
<evidence type="ECO:0008006" key="3">
    <source>
        <dbReference type="Google" id="ProtNLM"/>
    </source>
</evidence>
<dbReference type="AlphaFoldDB" id="A0A327KG31"/>
<organism evidence="1 2">
    <name type="scientific">Rhodoplanes roseus</name>
    <dbReference type="NCBI Taxonomy" id="29409"/>
    <lineage>
        <taxon>Bacteria</taxon>
        <taxon>Pseudomonadati</taxon>
        <taxon>Pseudomonadota</taxon>
        <taxon>Alphaproteobacteria</taxon>
        <taxon>Hyphomicrobiales</taxon>
        <taxon>Nitrobacteraceae</taxon>
        <taxon>Rhodoplanes</taxon>
    </lineage>
</organism>
<protein>
    <recommendedName>
        <fullName evidence="3">Carbon monoxide dehydrogenase</fullName>
    </recommendedName>
</protein>
<dbReference type="PANTHER" id="PTHR38588:SF1">
    <property type="entry name" value="BLL0334 PROTEIN"/>
    <property type="match status" value="1"/>
</dbReference>